<dbReference type="SUPFAM" id="SSF51126">
    <property type="entry name" value="Pectin lyase-like"/>
    <property type="match status" value="1"/>
</dbReference>
<evidence type="ECO:0000313" key="2">
    <source>
        <dbReference type="EMBL" id="EUJ24113.1"/>
    </source>
</evidence>
<dbReference type="InterPro" id="IPR012334">
    <property type="entry name" value="Pectin_lyas_fold"/>
</dbReference>
<dbReference type="STRING" id="1265819.PGRAN_05296"/>
<gene>
    <name evidence="2" type="ORF">PGRAN_05296</name>
</gene>
<evidence type="ECO:0000259" key="1">
    <source>
        <dbReference type="Pfam" id="PF13229"/>
    </source>
</evidence>
<dbReference type="RefSeq" id="WP_036065598.1">
    <property type="nucleotide sequence ID" value="NZ_AODD01000005.1"/>
</dbReference>
<dbReference type="Proteomes" id="UP000019253">
    <property type="component" value="Unassembled WGS sequence"/>
</dbReference>
<dbReference type="InterPro" id="IPR006626">
    <property type="entry name" value="PbH1"/>
</dbReference>
<sequence length="588" mass="64911">MKKTITLITGIIFSLLVFFLIPQEANAEIVPLEKGTTPEIATKNGKLLQDAINQVSASKAKQITLPSGLFYINGKIILKSHIILTGPTASPTATTLTMNNAPMTTDSTQTSQESATDITLQNFTLQFNPAISKFNYLSNPTNFYQDNLLNIGMTTKEETAAGYKATTKKALKTNIKISNMIFNANNVGTSIINIAKAKNITIQNSQLLNSGLQNGISLTYSDNTTITKNRIKNLGRTGIVLYYGNSGVNISNNQVIDWMQRYGSYHYDAVKKSGVALDGMQDAAIDSYGPANQHIIVKNNQINLSAGANKVNPNNPLIAKKWRLKTVPNYTKYTAFRASGAQYVLYQGNTVNIDSPDTFAFFTTNMRKNNTLTRPKGIVLTGNNFTSRNIDYPVRIFAGISDTALLNGITIQSNNFRIIGKINNYYRSLINVREVPVTENKRTAYYPTALLSVFNNTIRSTNLGNIVDGSSTSKKDALQLLLLNNNKNNGKIHQTARNYIGTTLKSITYSNKALRGTIIWNADETKTKYIRITNLAGKPITPEQKLIKSTTKNFSIPIKLVRGNQIKVQISESKGNYTNNSTILYQVK</sequence>
<accession>W7BUU3</accession>
<dbReference type="SMART" id="SM00710">
    <property type="entry name" value="PbH1"/>
    <property type="match status" value="4"/>
</dbReference>
<proteinExistence type="predicted"/>
<dbReference type="OrthoDB" id="2359457at2"/>
<dbReference type="InterPro" id="IPR011050">
    <property type="entry name" value="Pectin_lyase_fold/virulence"/>
</dbReference>
<comment type="caution">
    <text evidence="2">The sequence shown here is derived from an EMBL/GenBank/DDBJ whole genome shotgun (WGS) entry which is preliminary data.</text>
</comment>
<reference evidence="2 3" key="1">
    <citation type="journal article" date="2014" name="Int. J. Syst. Evol. Microbiol.">
        <title>Listeria floridensis sp. nov., Listeria aquatica sp. nov., Listeria cornellensis sp. nov., Listeria riparia sp. nov. and Listeria grandensis sp. nov., from agricultural and natural environments.</title>
        <authorList>
            <person name="den Bakker H.C."/>
            <person name="Warchocki S."/>
            <person name="Wright E.M."/>
            <person name="Allred A.F."/>
            <person name="Ahlstrom C."/>
            <person name="Manuel C.S."/>
            <person name="Stasiewicz M.J."/>
            <person name="Burrell A."/>
            <person name="Roof S."/>
            <person name="Strawn L."/>
            <person name="Fortes E.D."/>
            <person name="Nightingale K.K."/>
            <person name="Kephart D."/>
            <person name="Wiedmann M."/>
        </authorList>
    </citation>
    <scope>NUCLEOTIDE SEQUENCE [LARGE SCALE GENOMIC DNA]</scope>
    <source>
        <strain evidence="3">FSL F6-971</strain>
    </source>
</reference>
<name>W7BUU3_9LIST</name>
<organism evidence="2 3">
    <name type="scientific">Listeria grandensis FSL F6-0971</name>
    <dbReference type="NCBI Taxonomy" id="1265819"/>
    <lineage>
        <taxon>Bacteria</taxon>
        <taxon>Bacillati</taxon>
        <taxon>Bacillota</taxon>
        <taxon>Bacilli</taxon>
        <taxon>Bacillales</taxon>
        <taxon>Listeriaceae</taxon>
        <taxon>Listeria</taxon>
    </lineage>
</organism>
<keyword evidence="3" id="KW-1185">Reference proteome</keyword>
<feature type="domain" description="Right handed beta helix" evidence="1">
    <location>
        <begin position="173"/>
        <end position="259"/>
    </location>
</feature>
<dbReference type="InterPro" id="IPR039448">
    <property type="entry name" value="Beta_helix"/>
</dbReference>
<dbReference type="Pfam" id="PF13229">
    <property type="entry name" value="Beta_helix"/>
    <property type="match status" value="1"/>
</dbReference>
<evidence type="ECO:0000313" key="3">
    <source>
        <dbReference type="Proteomes" id="UP000019253"/>
    </source>
</evidence>
<dbReference type="PATRIC" id="fig|1265819.5.peg.1055"/>
<dbReference type="EMBL" id="AODD01000005">
    <property type="protein sequence ID" value="EUJ24113.1"/>
    <property type="molecule type" value="Genomic_DNA"/>
</dbReference>
<protein>
    <recommendedName>
        <fullName evidence="1">Right handed beta helix domain-containing protein</fullName>
    </recommendedName>
</protein>
<dbReference type="Gene3D" id="2.160.20.10">
    <property type="entry name" value="Single-stranded right-handed beta-helix, Pectin lyase-like"/>
    <property type="match status" value="1"/>
</dbReference>
<dbReference type="AlphaFoldDB" id="W7BUU3"/>